<dbReference type="RefSeq" id="WP_138192269.1">
    <property type="nucleotide sequence ID" value="NZ_VBWP01000012.1"/>
</dbReference>
<dbReference type="Proteomes" id="UP000306912">
    <property type="component" value="Unassembled WGS sequence"/>
</dbReference>
<organism evidence="1 2">
    <name type="scientific">Culicoidibacter larvae</name>
    <dbReference type="NCBI Taxonomy" id="2579976"/>
    <lineage>
        <taxon>Bacteria</taxon>
        <taxon>Bacillati</taxon>
        <taxon>Bacillota</taxon>
        <taxon>Culicoidibacteria</taxon>
        <taxon>Culicoidibacterales</taxon>
        <taxon>Culicoidibacteraceae</taxon>
        <taxon>Culicoidibacter</taxon>
    </lineage>
</organism>
<dbReference type="EMBL" id="VBWP01000012">
    <property type="protein sequence ID" value="TLG71377.1"/>
    <property type="molecule type" value="Genomic_DNA"/>
</dbReference>
<evidence type="ECO:0000313" key="1">
    <source>
        <dbReference type="EMBL" id="TLG71377.1"/>
    </source>
</evidence>
<comment type="caution">
    <text evidence="1">The sequence shown here is derived from an EMBL/GenBank/DDBJ whole genome shotgun (WGS) entry which is preliminary data.</text>
</comment>
<dbReference type="AlphaFoldDB" id="A0A5R8Q7F1"/>
<gene>
    <name evidence="1" type="ORF">FEZ08_10810</name>
</gene>
<sequence length="118" mass="13147">MRNAILEAKEGIELMYFHTCTISRRIAETGKPGKSNGQATPVHKLAPCYLSEKIKTVPEEARAVIEAKLFISPEYDVQINDVFDIDKGNGILLAYRTSSKPVVYDTHQEIILQGIQNG</sequence>
<evidence type="ECO:0000313" key="2">
    <source>
        <dbReference type="Proteomes" id="UP000306912"/>
    </source>
</evidence>
<proteinExistence type="predicted"/>
<dbReference type="OrthoDB" id="2942871at2"/>
<protein>
    <submittedName>
        <fullName evidence="1">Uncharacterized protein</fullName>
    </submittedName>
</protein>
<keyword evidence="2" id="KW-1185">Reference proteome</keyword>
<accession>A0A5R8Q7F1</accession>
<reference evidence="1 2" key="1">
    <citation type="submission" date="2019-05" db="EMBL/GenBank/DDBJ databases">
        <title>Culicoidintestinum kansasii gen. nov., sp. nov. from the gastrointestinal tract of the biting midge, Culicoides sonorensis.</title>
        <authorList>
            <person name="Neupane S."/>
            <person name="Ghosh A."/>
            <person name="Gunther S."/>
            <person name="Martin K."/>
            <person name="Zurek L."/>
        </authorList>
    </citation>
    <scope>NUCLEOTIDE SEQUENCE [LARGE SCALE GENOMIC DNA]</scope>
    <source>
        <strain evidence="1 2">CS-1</strain>
    </source>
</reference>
<dbReference type="InParanoid" id="A0A5R8Q7F1"/>
<name>A0A5R8Q7F1_9FIRM</name>